<dbReference type="PANTHER" id="PTHR44329:SF298">
    <property type="entry name" value="MIXED LINEAGE KINASE DOMAIN-LIKE PROTEIN"/>
    <property type="match status" value="1"/>
</dbReference>
<dbReference type="InterPro" id="IPR011641">
    <property type="entry name" value="Tyr-kin_ephrin_A/B_rcpt-like"/>
</dbReference>
<protein>
    <submittedName>
        <fullName evidence="5">Receptor-type protein serine/threonine kinase</fullName>
    </submittedName>
</protein>
<keyword evidence="3" id="KW-0472">Membrane</keyword>
<dbReference type="InterPro" id="IPR001245">
    <property type="entry name" value="Ser-Thr/Tyr_kinase_cat_dom"/>
</dbReference>
<dbReference type="SUPFAM" id="SSF56112">
    <property type="entry name" value="Protein kinase-like (PK-like)"/>
    <property type="match status" value="1"/>
</dbReference>
<evidence type="ECO:0000256" key="1">
    <source>
        <dbReference type="ARBA" id="ARBA00022741"/>
    </source>
</evidence>
<evidence type="ECO:0000256" key="2">
    <source>
        <dbReference type="ARBA" id="ARBA00022840"/>
    </source>
</evidence>
<dbReference type="Gene3D" id="2.120.10.80">
    <property type="entry name" value="Kelch-type beta propeller"/>
    <property type="match status" value="1"/>
</dbReference>
<keyword evidence="5" id="KW-0418">Kinase</keyword>
<evidence type="ECO:0000313" key="5">
    <source>
        <dbReference type="EMBL" id="BAJ52660.1"/>
    </source>
</evidence>
<proteinExistence type="evidence at transcript level"/>
<evidence type="ECO:0000259" key="4">
    <source>
        <dbReference type="PROSITE" id="PS50011"/>
    </source>
</evidence>
<dbReference type="AlphaFoldDB" id="E5RKF1"/>
<feature type="domain" description="Protein kinase" evidence="4">
    <location>
        <begin position="416"/>
        <end position="688"/>
    </location>
</feature>
<dbReference type="Gene3D" id="1.10.510.10">
    <property type="entry name" value="Transferase(Phosphotransferase) domain 1"/>
    <property type="match status" value="1"/>
</dbReference>
<dbReference type="InterPro" id="IPR015915">
    <property type="entry name" value="Kelch-typ_b-propeller"/>
</dbReference>
<accession>E5RKF1</accession>
<dbReference type="GO" id="GO:0004674">
    <property type="term" value="F:protein serine/threonine kinase activity"/>
    <property type="evidence" value="ECO:0007669"/>
    <property type="project" value="TreeGrafter"/>
</dbReference>
<organism evidence="5">
    <name type="scientific">Monosiga ovata</name>
    <dbReference type="NCBI Taxonomy" id="81526"/>
    <lineage>
        <taxon>Eukaryota</taxon>
        <taxon>Choanoflagellata</taxon>
        <taxon>Craspedida</taxon>
        <taxon>Salpingoecidae</taxon>
        <taxon>Monosiga</taxon>
    </lineage>
</organism>
<dbReference type="SUPFAM" id="SSF117281">
    <property type="entry name" value="Kelch motif"/>
    <property type="match status" value="1"/>
</dbReference>
<feature type="transmembrane region" description="Helical" evidence="3">
    <location>
        <begin position="352"/>
        <end position="374"/>
    </location>
</feature>
<dbReference type="InterPro" id="IPR011009">
    <property type="entry name" value="Kinase-like_dom_sf"/>
</dbReference>
<keyword evidence="1" id="KW-0547">Nucleotide-binding</keyword>
<reference evidence="5" key="1">
    <citation type="submission" date="2003-01" db="EMBL/GenBank/DDBJ databases">
        <title>Divergence pattern of animal gene families and relationship with evolution of multicellular animals.</title>
        <authorList>
            <person name="Suga H."/>
            <person name="Miyata T."/>
        </authorList>
    </citation>
    <scope>NUCLEOTIDE SEQUENCE</scope>
</reference>
<keyword evidence="3" id="KW-1133">Transmembrane helix</keyword>
<keyword evidence="5" id="KW-0675">Receptor</keyword>
<sequence length="701" mass="75687">FFNNFNEFNWTLTGATTASPRPRTRAMHVAAMIDGTRMVVAGGFDSFIAGPYSDVWILDAGNPDPQLWAWQEVAQLPEPMMARGGHCGAFIPVHGCSSSHDPRCLLIFGGAPSLGGDVFEDTWALALEQDPGTLNYSGTWTLVIQADGTPTPPGRIGFGSVESQNNLIIVGGLGANTSILSDSWVYLHHFGWKPTSYGDGLPGVYYHSLVVVPSQDPSNATRQLQAIGGAVGNPNTVLSFEDLQFVQYWTSLTCGPGFYYDPAVTRQFCARCEAGTYSASAGATACQTCAGAITTNTTGASSSAFCNTCNNDVSCNGHGICSVDMDTSTILCDCTGLYRGSGSRTTTCTVPVVGIILLCIVVVAASTVGAYLLWRRQRRARVLLHGVAAELSTKLLEREHEVLELSAAWRIDPAEVALGERIGQGAEGDVYQAVWHDITVAIKTMNAIGLSLLSDGDGKAQALFEREIALLRTVRHPNIVLFFGAGTFVDGRPFFVTELMHRGTLRTVLDAQPLPWTTRLRYAREIASGMEHVHGLQRIHRDLKSTNLLVSRSDHVKVADFGTSTLINRRSVSGRGNRRLESTQGPVGTVLWMAPEMLEGRGYGPAVDVYSYAVVLWEIAAQAMPWAHLGTADLFPLAMLARLRNSERPAMSLDWPRAYRVLVAECWDGRPAARPSFMGIGLALDTLLAEVDLGRAGDSPL</sequence>
<name>E5RKF1_9EUKA</name>
<dbReference type="Pfam" id="PF07699">
    <property type="entry name" value="Ephrin_rec_like"/>
    <property type="match status" value="1"/>
</dbReference>
<gene>
    <name evidence="5" type="primary">MoRPSK1</name>
</gene>
<dbReference type="GO" id="GO:0005524">
    <property type="term" value="F:ATP binding"/>
    <property type="evidence" value="ECO:0007669"/>
    <property type="project" value="UniProtKB-KW"/>
</dbReference>
<dbReference type="CDD" id="cd13999">
    <property type="entry name" value="STKc_MAP3K-like"/>
    <property type="match status" value="1"/>
</dbReference>
<dbReference type="InterPro" id="IPR051681">
    <property type="entry name" value="Ser/Thr_Kinases-Pseudokinases"/>
</dbReference>
<dbReference type="EMBL" id="AB099496">
    <property type="protein sequence ID" value="BAJ52660.1"/>
    <property type="molecule type" value="mRNA"/>
</dbReference>
<dbReference type="SMART" id="SM01411">
    <property type="entry name" value="Ephrin_rec_like"/>
    <property type="match status" value="1"/>
</dbReference>
<evidence type="ECO:0000256" key="3">
    <source>
        <dbReference type="SAM" id="Phobius"/>
    </source>
</evidence>
<dbReference type="SMART" id="SM00220">
    <property type="entry name" value="S_TKc"/>
    <property type="match status" value="1"/>
</dbReference>
<dbReference type="Gene3D" id="3.30.200.20">
    <property type="entry name" value="Phosphorylase Kinase, domain 1"/>
    <property type="match status" value="1"/>
</dbReference>
<dbReference type="Pfam" id="PF07714">
    <property type="entry name" value="PK_Tyr_Ser-Thr"/>
    <property type="match status" value="1"/>
</dbReference>
<keyword evidence="3" id="KW-0812">Transmembrane</keyword>
<dbReference type="InterPro" id="IPR000719">
    <property type="entry name" value="Prot_kinase_dom"/>
</dbReference>
<dbReference type="PROSITE" id="PS50011">
    <property type="entry name" value="PROTEIN_KINASE_DOM"/>
    <property type="match status" value="1"/>
</dbReference>
<dbReference type="PANTHER" id="PTHR44329">
    <property type="entry name" value="SERINE/THREONINE-PROTEIN KINASE TNNI3K-RELATED"/>
    <property type="match status" value="1"/>
</dbReference>
<keyword evidence="2" id="KW-0067">ATP-binding</keyword>
<keyword evidence="5" id="KW-0808">Transferase</keyword>
<feature type="non-terminal residue" evidence="5">
    <location>
        <position position="1"/>
    </location>
</feature>